<organism evidence="4 5">
    <name type="scientific">Amycolatopsis oliviviridis</name>
    <dbReference type="NCBI Taxonomy" id="1471590"/>
    <lineage>
        <taxon>Bacteria</taxon>
        <taxon>Bacillati</taxon>
        <taxon>Actinomycetota</taxon>
        <taxon>Actinomycetes</taxon>
        <taxon>Pseudonocardiales</taxon>
        <taxon>Pseudonocardiaceae</taxon>
        <taxon>Amycolatopsis</taxon>
    </lineage>
</organism>
<dbReference type="Proteomes" id="UP000635387">
    <property type="component" value="Unassembled WGS sequence"/>
</dbReference>
<evidence type="ECO:0000259" key="2">
    <source>
        <dbReference type="Pfam" id="PF06722"/>
    </source>
</evidence>
<evidence type="ECO:0000256" key="1">
    <source>
        <dbReference type="ARBA" id="ARBA00022679"/>
    </source>
</evidence>
<dbReference type="GO" id="GO:0016740">
    <property type="term" value="F:transferase activity"/>
    <property type="evidence" value="ECO:0007669"/>
    <property type="project" value="UniProtKB-KW"/>
</dbReference>
<feature type="domain" description="Erythromycin biosynthesis protein CIII-like N-terminal" evidence="3">
    <location>
        <begin position="21"/>
        <end position="217"/>
    </location>
</feature>
<name>A0ABQ3L5N2_9PSEU</name>
<dbReference type="InterPro" id="IPR048284">
    <property type="entry name" value="EryCIII-like_N"/>
</dbReference>
<dbReference type="InterPro" id="IPR002213">
    <property type="entry name" value="UDP_glucos_trans"/>
</dbReference>
<reference evidence="5" key="1">
    <citation type="journal article" date="2019" name="Int. J. Syst. Evol. Microbiol.">
        <title>The Global Catalogue of Microorganisms (GCM) 10K type strain sequencing project: providing services to taxonomists for standard genome sequencing and annotation.</title>
        <authorList>
            <consortium name="The Broad Institute Genomics Platform"/>
            <consortium name="The Broad Institute Genome Sequencing Center for Infectious Disease"/>
            <person name="Wu L."/>
            <person name="Ma J."/>
        </authorList>
    </citation>
    <scope>NUCLEOTIDE SEQUENCE [LARGE SCALE GENOMIC DNA]</scope>
    <source>
        <strain evidence="5">CGMCC 4.7683</strain>
    </source>
</reference>
<dbReference type="EMBL" id="BNAY01000001">
    <property type="protein sequence ID" value="GHH05331.1"/>
    <property type="molecule type" value="Genomic_DNA"/>
</dbReference>
<keyword evidence="5" id="KW-1185">Reference proteome</keyword>
<evidence type="ECO:0000313" key="5">
    <source>
        <dbReference type="Proteomes" id="UP000635387"/>
    </source>
</evidence>
<dbReference type="Gene3D" id="3.40.50.2000">
    <property type="entry name" value="Glycogen Phosphorylase B"/>
    <property type="match status" value="2"/>
</dbReference>
<dbReference type="Pfam" id="PF21036">
    <property type="entry name" value="EryCIII-like_N"/>
    <property type="match status" value="1"/>
</dbReference>
<feature type="domain" description="Erythromycin biosynthesis protein CIII-like C-terminal" evidence="2">
    <location>
        <begin position="232"/>
        <end position="373"/>
    </location>
</feature>
<protein>
    <submittedName>
        <fullName evidence="4">DNTP-hexose glycosyl transferase</fullName>
    </submittedName>
</protein>
<comment type="caution">
    <text evidence="4">The sequence shown here is derived from an EMBL/GenBank/DDBJ whole genome shotgun (WGS) entry which is preliminary data.</text>
</comment>
<sequence length="380" mass="41173">MFVAAGFSPASVFALAPLATSLRNAGHEVVMAAFDELTPTITAVGLPAVSFETDETTKSIMTMDRPGGPINFPTAPDEEAWFLGAWFGRQAAVGLPGLVEFSRRWRPDVVIGGTLDYATPMLGATLDVPHVRQAWDWMPLDEAHPHADVELAPELAALGLDHVPQPDLLVDICPPSLHLPEHNGARMMRWISGNRQRKLEPWMYTKASRPRVCVTLGSRREAGSGGGEYLDELVEQLGSLEVDVVVAATESLAEELRARHPGIRADWLPLEFILPTCDVIVHHNGGLTAMNAMDAGVPQVILDRFKLLRKSTDMIERHGSSLVIHDEDNTPSVVAGACASILADAEFARRARALSAEIRALPAPPQIVADLEKIAVPWPG</sequence>
<keyword evidence="1 4" id="KW-0808">Transferase</keyword>
<dbReference type="SUPFAM" id="SSF53756">
    <property type="entry name" value="UDP-Glycosyltransferase/glycogen phosphorylase"/>
    <property type="match status" value="1"/>
</dbReference>
<dbReference type="CDD" id="cd03784">
    <property type="entry name" value="GT1_Gtf-like"/>
    <property type="match status" value="1"/>
</dbReference>
<accession>A0ABQ3L5N2</accession>
<dbReference type="InterPro" id="IPR010610">
    <property type="entry name" value="EryCIII-like_C"/>
</dbReference>
<gene>
    <name evidence="4" type="ORF">GCM10017790_09120</name>
</gene>
<evidence type="ECO:0000259" key="3">
    <source>
        <dbReference type="Pfam" id="PF21036"/>
    </source>
</evidence>
<proteinExistence type="predicted"/>
<evidence type="ECO:0000313" key="4">
    <source>
        <dbReference type="EMBL" id="GHH05331.1"/>
    </source>
</evidence>
<dbReference type="Pfam" id="PF06722">
    <property type="entry name" value="EryCIII-like_C"/>
    <property type="match status" value="1"/>
</dbReference>